<dbReference type="PANTHER" id="PTHR43105">
    <property type="entry name" value="RESPIRATORY NITRATE REDUCTASE"/>
    <property type="match status" value="1"/>
</dbReference>
<dbReference type="GO" id="GO:0051536">
    <property type="term" value="F:iron-sulfur cluster binding"/>
    <property type="evidence" value="ECO:0007669"/>
    <property type="project" value="UniProtKB-KW"/>
</dbReference>
<sequence length="96" mass="10182">MARVRLTSPLVRDSGVLRPATWDEALDRAAAALRHALKANGAAVECLVVQEFLTSAAQLADVVLPAPAWRGLLPELARRAGPGWSPSTVDHALSHP</sequence>
<dbReference type="GO" id="GO:0046872">
    <property type="term" value="F:metal ion binding"/>
    <property type="evidence" value="ECO:0007669"/>
    <property type="project" value="UniProtKB-KW"/>
</dbReference>
<keyword evidence="2" id="KW-0408">Iron</keyword>
<dbReference type="GO" id="GO:0016491">
    <property type="term" value="F:oxidoreductase activity"/>
    <property type="evidence" value="ECO:0007669"/>
    <property type="project" value="InterPro"/>
</dbReference>
<protein>
    <submittedName>
        <fullName evidence="5">Molybdopterin oxidoreductase</fullName>
    </submittedName>
</protein>
<organism evidence="5 6">
    <name type="scientific">Amycolatopsis saalfeldensis</name>
    <dbReference type="NCBI Taxonomy" id="394193"/>
    <lineage>
        <taxon>Bacteria</taxon>
        <taxon>Bacillati</taxon>
        <taxon>Actinomycetota</taxon>
        <taxon>Actinomycetes</taxon>
        <taxon>Pseudonocardiales</taxon>
        <taxon>Pseudonocardiaceae</taxon>
        <taxon>Amycolatopsis</taxon>
    </lineage>
</organism>
<proteinExistence type="predicted"/>
<keyword evidence="6" id="KW-1185">Reference proteome</keyword>
<feature type="domain" description="Molybdopterin oxidoreductase" evidence="4">
    <location>
        <begin position="5"/>
        <end position="42"/>
    </location>
</feature>
<evidence type="ECO:0000259" key="4">
    <source>
        <dbReference type="Pfam" id="PF00384"/>
    </source>
</evidence>
<reference evidence="5 6" key="1">
    <citation type="submission" date="2016-10" db="EMBL/GenBank/DDBJ databases">
        <authorList>
            <person name="de Groot N.N."/>
        </authorList>
    </citation>
    <scope>NUCLEOTIDE SEQUENCE [LARGE SCALE GENOMIC DNA]</scope>
    <source>
        <strain evidence="5 6">DSM 44993</strain>
    </source>
</reference>
<evidence type="ECO:0000313" key="5">
    <source>
        <dbReference type="EMBL" id="SEO86815.1"/>
    </source>
</evidence>
<dbReference type="SUPFAM" id="SSF53706">
    <property type="entry name" value="Formate dehydrogenase/DMSO reductase, domains 1-3"/>
    <property type="match status" value="1"/>
</dbReference>
<dbReference type="Proteomes" id="UP000198582">
    <property type="component" value="Unassembled WGS sequence"/>
</dbReference>
<accession>A0A1H8T7K9</accession>
<name>A0A1H8T7K9_9PSEU</name>
<gene>
    <name evidence="5" type="ORF">SAMN04489732_102464</name>
</gene>
<evidence type="ECO:0000313" key="6">
    <source>
        <dbReference type="Proteomes" id="UP000198582"/>
    </source>
</evidence>
<evidence type="ECO:0000256" key="3">
    <source>
        <dbReference type="ARBA" id="ARBA00023014"/>
    </source>
</evidence>
<dbReference type="STRING" id="394193.SAMN04489732_102464"/>
<dbReference type="GO" id="GO:0016020">
    <property type="term" value="C:membrane"/>
    <property type="evidence" value="ECO:0007669"/>
    <property type="project" value="TreeGrafter"/>
</dbReference>
<dbReference type="EMBL" id="FOEF01000002">
    <property type="protein sequence ID" value="SEO86815.1"/>
    <property type="molecule type" value="Genomic_DNA"/>
</dbReference>
<dbReference type="Gene3D" id="3.40.50.740">
    <property type="match status" value="1"/>
</dbReference>
<evidence type="ECO:0000256" key="1">
    <source>
        <dbReference type="ARBA" id="ARBA00022723"/>
    </source>
</evidence>
<dbReference type="Pfam" id="PF00384">
    <property type="entry name" value="Molybdopterin"/>
    <property type="match status" value="1"/>
</dbReference>
<evidence type="ECO:0000256" key="2">
    <source>
        <dbReference type="ARBA" id="ARBA00023004"/>
    </source>
</evidence>
<keyword evidence="3" id="KW-0411">Iron-sulfur</keyword>
<keyword evidence="1" id="KW-0479">Metal-binding</keyword>
<dbReference type="PANTHER" id="PTHR43105:SF10">
    <property type="entry name" value="NADH-QUINONE OXIDOREDUCTASE SUBUNIT G"/>
    <property type="match status" value="1"/>
</dbReference>
<dbReference type="InterPro" id="IPR006656">
    <property type="entry name" value="Mopterin_OxRdtase"/>
</dbReference>
<dbReference type="InterPro" id="IPR050123">
    <property type="entry name" value="Prok_molybdopt-oxidoreductase"/>
</dbReference>
<dbReference type="AlphaFoldDB" id="A0A1H8T7K9"/>